<feature type="domain" description="TROVE" evidence="5">
    <location>
        <begin position="66"/>
        <end position="192"/>
    </location>
</feature>
<evidence type="ECO:0000256" key="2">
    <source>
        <dbReference type="ARBA" id="ARBA00022490"/>
    </source>
</evidence>
<dbReference type="InterPro" id="IPR040322">
    <property type="entry name" value="TROVE2"/>
</dbReference>
<dbReference type="GO" id="GO:0046872">
    <property type="term" value="F:metal ion binding"/>
    <property type="evidence" value="ECO:0007669"/>
    <property type="project" value="UniProtKB-KW"/>
</dbReference>
<evidence type="ECO:0000256" key="4">
    <source>
        <dbReference type="SAM" id="MobiDB-lite"/>
    </source>
</evidence>
<evidence type="ECO:0000313" key="8">
    <source>
        <dbReference type="WBParaSite" id="GPUH_0001207901-mRNA-1"/>
    </source>
</evidence>
<evidence type="ECO:0000259" key="5">
    <source>
        <dbReference type="Pfam" id="PF05731"/>
    </source>
</evidence>
<keyword evidence="2" id="KW-0963">Cytoplasm</keyword>
<accession>A0A183DTM4</accession>
<dbReference type="GO" id="GO:0003723">
    <property type="term" value="F:RNA binding"/>
    <property type="evidence" value="ECO:0007669"/>
    <property type="project" value="InterPro"/>
</dbReference>
<dbReference type="OrthoDB" id="6098064at2759"/>
<dbReference type="EMBL" id="UYRT01079010">
    <property type="protein sequence ID" value="VDN19781.1"/>
    <property type="molecule type" value="Genomic_DNA"/>
</dbReference>
<gene>
    <name evidence="6" type="ORF">GPUH_LOCUS12065</name>
</gene>
<dbReference type="InterPro" id="IPR008858">
    <property type="entry name" value="TROVE_dom"/>
</dbReference>
<evidence type="ECO:0000256" key="3">
    <source>
        <dbReference type="ARBA" id="ARBA00022723"/>
    </source>
</evidence>
<dbReference type="SUPFAM" id="SSF140864">
    <property type="entry name" value="TROVE domain-like"/>
    <property type="match status" value="1"/>
</dbReference>
<comment type="subcellular location">
    <subcellularLocation>
        <location evidence="1">Cytoplasm</location>
    </subcellularLocation>
</comment>
<feature type="region of interest" description="Disordered" evidence="4">
    <location>
        <begin position="104"/>
        <end position="134"/>
    </location>
</feature>
<evidence type="ECO:0000313" key="7">
    <source>
        <dbReference type="Proteomes" id="UP000271098"/>
    </source>
</evidence>
<keyword evidence="7" id="KW-1185">Reference proteome</keyword>
<dbReference type="GO" id="GO:1990904">
    <property type="term" value="C:ribonucleoprotein complex"/>
    <property type="evidence" value="ECO:0007669"/>
    <property type="project" value="TreeGrafter"/>
</dbReference>
<protein>
    <submittedName>
        <fullName evidence="8">TROVE domain-containing protein</fullName>
    </submittedName>
</protein>
<dbReference type="WBParaSite" id="GPUH_0001207901-mRNA-1">
    <property type="protein sequence ID" value="GPUH_0001207901-mRNA-1"/>
    <property type="gene ID" value="GPUH_0001207901"/>
</dbReference>
<organism evidence="8">
    <name type="scientific">Gongylonema pulchrum</name>
    <dbReference type="NCBI Taxonomy" id="637853"/>
    <lineage>
        <taxon>Eukaryota</taxon>
        <taxon>Metazoa</taxon>
        <taxon>Ecdysozoa</taxon>
        <taxon>Nematoda</taxon>
        <taxon>Chromadorea</taxon>
        <taxon>Rhabditida</taxon>
        <taxon>Spirurina</taxon>
        <taxon>Spiruromorpha</taxon>
        <taxon>Spiruroidea</taxon>
        <taxon>Gongylonematidae</taxon>
        <taxon>Gongylonema</taxon>
    </lineage>
</organism>
<dbReference type="AlphaFoldDB" id="A0A183DTM4"/>
<keyword evidence="3" id="KW-0479">Metal-binding</keyword>
<evidence type="ECO:0000256" key="1">
    <source>
        <dbReference type="ARBA" id="ARBA00004496"/>
    </source>
</evidence>
<evidence type="ECO:0000313" key="6">
    <source>
        <dbReference type="EMBL" id="VDN19781.1"/>
    </source>
</evidence>
<name>A0A183DTM4_9BILA</name>
<dbReference type="Pfam" id="PF05731">
    <property type="entry name" value="TROVE"/>
    <property type="match status" value="1"/>
</dbReference>
<proteinExistence type="predicted"/>
<dbReference type="PANTHER" id="PTHR14202:SF0">
    <property type="entry name" value="RNA-BINDING PROTEIN RO60"/>
    <property type="match status" value="1"/>
</dbReference>
<dbReference type="Proteomes" id="UP000271098">
    <property type="component" value="Unassembled WGS sequence"/>
</dbReference>
<reference evidence="8" key="1">
    <citation type="submission" date="2016-06" db="UniProtKB">
        <authorList>
            <consortium name="WormBaseParasite"/>
        </authorList>
    </citation>
    <scope>IDENTIFICATION</scope>
</reference>
<dbReference type="PANTHER" id="PTHR14202">
    <property type="entry name" value="60 KDA RIBONUCLEOPROTEIN SSA/RO"/>
    <property type="match status" value="1"/>
</dbReference>
<feature type="compositionally biased region" description="Basic and acidic residues" evidence="4">
    <location>
        <begin position="117"/>
        <end position="134"/>
    </location>
</feature>
<reference evidence="6 7" key="2">
    <citation type="submission" date="2018-11" db="EMBL/GenBank/DDBJ databases">
        <authorList>
            <consortium name="Pathogen Informatics"/>
        </authorList>
    </citation>
    <scope>NUCLEOTIDE SEQUENCE [LARGE SCALE GENOMIC DNA]</scope>
</reference>
<dbReference type="GO" id="GO:0005737">
    <property type="term" value="C:cytoplasm"/>
    <property type="evidence" value="ECO:0007669"/>
    <property type="project" value="UniProtKB-SubCell"/>
</dbReference>
<dbReference type="InterPro" id="IPR037214">
    <property type="entry name" value="TROVE_dom_sf"/>
</dbReference>
<sequence>MILREILDISLAGRAPKQDPTLFALALCARYQVGYSLSFSVDCHFLLTIPRFEDFCFFGKPVLKRQGLMILREILDISLAGRAPKQDPTLFALALCARYQVRDTSKEKSTPKSGGDQSDKAKQRKPDQPKYRELKKPLDKTYQKSLQQLALFAVCRIPTHLFMFIKYCKMISGETGLKVESKGWGRALRATVCRW</sequence>